<evidence type="ECO:0000256" key="6">
    <source>
        <dbReference type="SAM" id="SignalP"/>
    </source>
</evidence>
<dbReference type="GO" id="GO:0016020">
    <property type="term" value="C:membrane"/>
    <property type="evidence" value="ECO:0007669"/>
    <property type="project" value="UniProtKB-SubCell"/>
</dbReference>
<feature type="domain" description="Ig-like" evidence="7">
    <location>
        <begin position="31"/>
        <end position="176"/>
    </location>
</feature>
<dbReference type="SMART" id="SM00409">
    <property type="entry name" value="IG"/>
    <property type="match status" value="4"/>
</dbReference>
<keyword evidence="9" id="KW-1185">Reference proteome</keyword>
<keyword evidence="3" id="KW-1015">Disulfide bond</keyword>
<dbReference type="InterPro" id="IPR013783">
    <property type="entry name" value="Ig-like_fold"/>
</dbReference>
<feature type="domain" description="Ig-like" evidence="7">
    <location>
        <begin position="404"/>
        <end position="496"/>
    </location>
</feature>
<feature type="compositionally biased region" description="Polar residues" evidence="4">
    <location>
        <begin position="102"/>
        <end position="116"/>
    </location>
</feature>
<feature type="domain" description="Ig-like" evidence="7">
    <location>
        <begin position="505"/>
        <end position="589"/>
    </location>
</feature>
<dbReference type="GeneID" id="100166034"/>
<feature type="compositionally biased region" description="Gly residues" evidence="4">
    <location>
        <begin position="756"/>
        <end position="797"/>
    </location>
</feature>
<dbReference type="EnsemblMetazoa" id="XM_029490057.1">
    <property type="protein sequence ID" value="XP_029345917.1"/>
    <property type="gene ID" value="LOC100166034"/>
</dbReference>
<accession>A0A8R2NQT0</accession>
<dbReference type="PANTHER" id="PTHR23278">
    <property type="entry name" value="SIDESTEP PROTEIN"/>
    <property type="match status" value="1"/>
</dbReference>
<evidence type="ECO:0000256" key="5">
    <source>
        <dbReference type="SAM" id="Phobius"/>
    </source>
</evidence>
<dbReference type="OrthoDB" id="8825892at2759"/>
<name>A0A8R2NQT0_ACYPI</name>
<feature type="region of interest" description="Disordered" evidence="4">
    <location>
        <begin position="737"/>
        <end position="826"/>
    </location>
</feature>
<feature type="region of interest" description="Disordered" evidence="4">
    <location>
        <begin position="101"/>
        <end position="125"/>
    </location>
</feature>
<feature type="compositionally biased region" description="Low complexity" evidence="4">
    <location>
        <begin position="909"/>
        <end position="926"/>
    </location>
</feature>
<dbReference type="PROSITE" id="PS50835">
    <property type="entry name" value="IG_LIKE"/>
    <property type="match status" value="5"/>
</dbReference>
<evidence type="ECO:0000256" key="1">
    <source>
        <dbReference type="ARBA" id="ARBA00004167"/>
    </source>
</evidence>
<dbReference type="SUPFAM" id="SSF48726">
    <property type="entry name" value="Immunoglobulin"/>
    <property type="match status" value="5"/>
</dbReference>
<dbReference type="Pfam" id="PF13927">
    <property type="entry name" value="Ig_3"/>
    <property type="match status" value="2"/>
</dbReference>
<evidence type="ECO:0000256" key="4">
    <source>
        <dbReference type="SAM" id="MobiDB-lite"/>
    </source>
</evidence>
<dbReference type="InterPro" id="IPR036116">
    <property type="entry name" value="FN3_sf"/>
</dbReference>
<evidence type="ECO:0000313" key="8">
    <source>
        <dbReference type="EnsemblMetazoa" id="XP_029345917.1"/>
    </source>
</evidence>
<dbReference type="Gene3D" id="2.60.40.10">
    <property type="entry name" value="Immunoglobulins"/>
    <property type="match status" value="5"/>
</dbReference>
<sequence length="1069" mass="115847">MKTVVICALGCLLIVAVRASVDSGSGSGGAPNKASATIVDDETVITTNVEAVAGMVAYLPCNMTPPTPSDRVTLVIWFKQGETNPIYSYDVRHGGPLMPAVSPSSKTTDGPQQKSIVVTGPHRSDDKTLDGRAYFRVTSKPAALIVQDIGDKDAAVYKCRVDFKKSPTRNSNVNLTVILPPDRLSVLNEKGDHIPHYILGPYKEGVTVDITCIASGGRPPPRVTWWQENALIDETFETLPDRKVRNVLRLERLERRHLNTVFTCQASNNHMVPPISSSVSLDMILRPLSIKLVGENRPLSADSPVNVSCRVTGAKPPPIITWWKDATQMTDAKQITSPDGNITTSVLTFTPAIKDSDNTLSCRAESGKPDTVNNRHSGKPDSRQYQSVDVDSSDGWKINIFHVPVVNLELGSNINGSAIQEGMDVYFECNIKSNPWVYRVTWRHNGKLLNNNPAAGTIVSNQSLVLQKVSRSRAGIYTCVGSNQEGDGESNSVPLDIKFAPVCRPGQETVQGVGRREAAKVLCEVEANPSDNVRYTWRFNNSRETVDLDRDRYTEEGPRSTAAYTPLTPLDYGTLMCWASNEFGKQTVPCVYQVIAAGRPDSLENCSVVNQTSASLVVRCQPGFDGGLSQRFVMEVYDRHGQSLAGNVTADRPAFTVGSLPSGLGFDISVYAYNSRGPSDPVQLHAYTLKSAEKRTAVTPSGFRFSPMLAVIAVGCVASVVSIACIVAVAVAVQRKRARRRRRERSNDESKTAIDGVGGTGTGTGAGAGIGDGGGVDGGGGGGGTGGGADGGTGGGDGGDRHHQRADAVDDGLEKNPDIIPHDNDYLDEDEKAFERLNSGRIYSSRMVDAEACKQQARGLMPPPPSMTPQQQIYSSDIVGGSPSAGVVYPNLMCPTPPPPPSQLLLHQHYQQQQLQQQQQQLQQQQPTAALHHHRHNGGGPQHVQYVQVDHQNQFASHPHQHHHLHHHPLPPPHYQPVPQARTMTLGRYHNNHKHGHNQPQDRSAEIPLLLAAQPGLQHHHQLHQRESTTDLTVDPQLQQRSAVGPVFGKPPPSAAPSQQQQIIAATRF</sequence>
<proteinExistence type="predicted"/>
<dbReference type="AlphaFoldDB" id="A0A8R2NQT0"/>
<dbReference type="InterPro" id="IPR007110">
    <property type="entry name" value="Ig-like_dom"/>
</dbReference>
<feature type="region of interest" description="Disordered" evidence="4">
    <location>
        <begin position="1043"/>
        <end position="1069"/>
    </location>
</feature>
<feature type="chain" id="PRO_5035748619" description="Ig-like domain-containing protein" evidence="6">
    <location>
        <begin position="20"/>
        <end position="1069"/>
    </location>
</feature>
<feature type="domain" description="Ig-like" evidence="7">
    <location>
        <begin position="195"/>
        <end position="280"/>
    </location>
</feature>
<evidence type="ECO:0000256" key="3">
    <source>
        <dbReference type="ARBA" id="ARBA00023157"/>
    </source>
</evidence>
<dbReference type="InterPro" id="IPR013162">
    <property type="entry name" value="CD80_C2-set"/>
</dbReference>
<dbReference type="PANTHER" id="PTHR23278:SF30">
    <property type="entry name" value="SIDESTEP VIII, ISOFORM B"/>
    <property type="match status" value="1"/>
</dbReference>
<feature type="signal peptide" evidence="6">
    <location>
        <begin position="1"/>
        <end position="19"/>
    </location>
</feature>
<feature type="region of interest" description="Disordered" evidence="4">
    <location>
        <begin position="362"/>
        <end position="387"/>
    </location>
</feature>
<feature type="transmembrane region" description="Helical" evidence="5">
    <location>
        <begin position="708"/>
        <end position="733"/>
    </location>
</feature>
<feature type="domain" description="Ig-like" evidence="7">
    <location>
        <begin position="287"/>
        <end position="373"/>
    </location>
</feature>
<keyword evidence="5" id="KW-0812">Transmembrane</keyword>
<keyword evidence="5" id="KW-1133">Transmembrane helix</keyword>
<dbReference type="SUPFAM" id="SSF49265">
    <property type="entry name" value="Fibronectin type III"/>
    <property type="match status" value="1"/>
</dbReference>
<keyword evidence="2 5" id="KW-0472">Membrane</keyword>
<dbReference type="RefSeq" id="XP_029345917.1">
    <property type="nucleotide sequence ID" value="XM_029490057.1"/>
</dbReference>
<dbReference type="CDD" id="cd00096">
    <property type="entry name" value="Ig"/>
    <property type="match status" value="2"/>
</dbReference>
<dbReference type="InterPro" id="IPR036179">
    <property type="entry name" value="Ig-like_dom_sf"/>
</dbReference>
<dbReference type="InterPro" id="IPR003598">
    <property type="entry name" value="Ig_sub2"/>
</dbReference>
<keyword evidence="6" id="KW-0732">Signal</keyword>
<feature type="compositionally biased region" description="Low complexity" evidence="4">
    <location>
        <begin position="1056"/>
        <end position="1069"/>
    </location>
</feature>
<feature type="compositionally biased region" description="Basic and acidic residues" evidence="4">
    <location>
        <begin position="798"/>
        <end position="825"/>
    </location>
</feature>
<feature type="region of interest" description="Disordered" evidence="4">
    <location>
        <begin position="909"/>
        <end position="940"/>
    </location>
</feature>
<reference evidence="8" key="2">
    <citation type="submission" date="2022-06" db="UniProtKB">
        <authorList>
            <consortium name="EnsemblMetazoa"/>
        </authorList>
    </citation>
    <scope>IDENTIFICATION</scope>
</reference>
<protein>
    <recommendedName>
        <fullName evidence="7">Ig-like domain-containing protein</fullName>
    </recommendedName>
</protein>
<dbReference type="Pfam" id="PF08205">
    <property type="entry name" value="C2-set_2"/>
    <property type="match status" value="1"/>
</dbReference>
<dbReference type="KEGG" id="api:100166034"/>
<dbReference type="Proteomes" id="UP000007819">
    <property type="component" value="Chromosome X"/>
</dbReference>
<organism evidence="8 9">
    <name type="scientific">Acyrthosiphon pisum</name>
    <name type="common">Pea aphid</name>
    <dbReference type="NCBI Taxonomy" id="7029"/>
    <lineage>
        <taxon>Eukaryota</taxon>
        <taxon>Metazoa</taxon>
        <taxon>Ecdysozoa</taxon>
        <taxon>Arthropoda</taxon>
        <taxon>Hexapoda</taxon>
        <taxon>Insecta</taxon>
        <taxon>Pterygota</taxon>
        <taxon>Neoptera</taxon>
        <taxon>Paraneoptera</taxon>
        <taxon>Hemiptera</taxon>
        <taxon>Sternorrhyncha</taxon>
        <taxon>Aphidomorpha</taxon>
        <taxon>Aphidoidea</taxon>
        <taxon>Aphididae</taxon>
        <taxon>Macrosiphini</taxon>
        <taxon>Acyrthosiphon</taxon>
    </lineage>
</organism>
<dbReference type="InterPro" id="IPR003599">
    <property type="entry name" value="Ig_sub"/>
</dbReference>
<evidence type="ECO:0000259" key="7">
    <source>
        <dbReference type="PROSITE" id="PS50835"/>
    </source>
</evidence>
<dbReference type="SMART" id="SM00408">
    <property type="entry name" value="IGc2"/>
    <property type="match status" value="3"/>
</dbReference>
<comment type="subcellular location">
    <subcellularLocation>
        <location evidence="1">Membrane</location>
        <topology evidence="1">Single-pass membrane protein</topology>
    </subcellularLocation>
</comment>
<evidence type="ECO:0000256" key="2">
    <source>
        <dbReference type="ARBA" id="ARBA00023136"/>
    </source>
</evidence>
<evidence type="ECO:0000313" key="9">
    <source>
        <dbReference type="Proteomes" id="UP000007819"/>
    </source>
</evidence>
<reference evidence="9" key="1">
    <citation type="submission" date="2010-06" db="EMBL/GenBank/DDBJ databases">
        <authorList>
            <person name="Jiang H."/>
            <person name="Abraham K."/>
            <person name="Ali S."/>
            <person name="Alsbrooks S.L."/>
            <person name="Anim B.N."/>
            <person name="Anosike U.S."/>
            <person name="Attaway T."/>
            <person name="Bandaranaike D.P."/>
            <person name="Battles P.K."/>
            <person name="Bell S.N."/>
            <person name="Bell A.V."/>
            <person name="Beltran B."/>
            <person name="Bickham C."/>
            <person name="Bustamante Y."/>
            <person name="Caleb T."/>
            <person name="Canada A."/>
            <person name="Cardenas V."/>
            <person name="Carter K."/>
            <person name="Chacko J."/>
            <person name="Chandrabose M.N."/>
            <person name="Chavez D."/>
            <person name="Chavez A."/>
            <person name="Chen L."/>
            <person name="Chu H.-S."/>
            <person name="Claassen K.J."/>
            <person name="Cockrell R."/>
            <person name="Collins M."/>
            <person name="Cooper J.A."/>
            <person name="Cree A."/>
            <person name="Curry S.M."/>
            <person name="Da Y."/>
            <person name="Dao M.D."/>
            <person name="Das B."/>
            <person name="Davila M.-L."/>
            <person name="Davy-Carroll L."/>
            <person name="Denson S."/>
            <person name="Dinh H."/>
            <person name="Ebong V.E."/>
            <person name="Edwards J.R."/>
            <person name="Egan A."/>
            <person name="El-Daye J."/>
            <person name="Escobedo L."/>
            <person name="Fernandez S."/>
            <person name="Fernando P.R."/>
            <person name="Flagg N."/>
            <person name="Forbes L.D."/>
            <person name="Fowler R.G."/>
            <person name="Fu Q."/>
            <person name="Gabisi R.A."/>
            <person name="Ganer J."/>
            <person name="Garbino Pronczuk A."/>
            <person name="Garcia R.M."/>
            <person name="Garner T."/>
            <person name="Garrett T.E."/>
            <person name="Gonzalez D.A."/>
            <person name="Hamid H."/>
            <person name="Hawkins E.S."/>
            <person name="Hirani K."/>
            <person name="Hogues M.E."/>
            <person name="Hollins B."/>
            <person name="Hsiao C.-H."/>
            <person name="Jabil R."/>
            <person name="James M.L."/>
            <person name="Jhangiani S.N."/>
            <person name="Johnson B."/>
            <person name="Johnson Q."/>
            <person name="Joshi V."/>
            <person name="Kalu J.B."/>
            <person name="Kam C."/>
            <person name="Kashfia A."/>
            <person name="Keebler J."/>
            <person name="Kisamo H."/>
            <person name="Kovar C.L."/>
            <person name="Lago L.A."/>
            <person name="Lai C.-Y."/>
            <person name="Laidlaw J."/>
            <person name="Lara F."/>
            <person name="Le T.-K."/>
            <person name="Lee S.L."/>
            <person name="Legall F.H."/>
            <person name="Lemon S.J."/>
            <person name="Lewis L.R."/>
            <person name="Li B."/>
            <person name="Liu Y."/>
            <person name="Liu Y.-S."/>
            <person name="Lopez J."/>
            <person name="Lozado R.J."/>
            <person name="Lu J."/>
            <person name="Madu R.C."/>
            <person name="Maheshwari M."/>
            <person name="Maheshwari R."/>
            <person name="Malloy K."/>
            <person name="Martinez E."/>
            <person name="Mathew T."/>
            <person name="Mercado I.C."/>
            <person name="Mercado C."/>
            <person name="Meyer B."/>
            <person name="Montgomery K."/>
            <person name="Morgan M.B."/>
            <person name="Munidasa M."/>
            <person name="Nazareth L.V."/>
            <person name="Nelson J."/>
            <person name="Ng B.M."/>
            <person name="Nguyen N.B."/>
            <person name="Nguyen P.Q."/>
            <person name="Nguyen T."/>
            <person name="Obregon M."/>
            <person name="Okwuonu G.O."/>
            <person name="Onwere C.G."/>
            <person name="Orozco G."/>
            <person name="Parra A."/>
            <person name="Patel S."/>
            <person name="Patil S."/>
            <person name="Perez A."/>
            <person name="Perez Y."/>
            <person name="Pham C."/>
            <person name="Primus E.L."/>
            <person name="Pu L.-L."/>
            <person name="Puazo M."/>
            <person name="Qin X."/>
            <person name="Quiroz J.B."/>
            <person name="Reese J."/>
            <person name="Richards S."/>
            <person name="Rives C.M."/>
            <person name="Robberts R."/>
            <person name="Ruiz S.J."/>
            <person name="Ruiz M.J."/>
            <person name="Santibanez J."/>
            <person name="Schneider B.W."/>
            <person name="Sisson I."/>
            <person name="Smith M."/>
            <person name="Sodergren E."/>
            <person name="Song X.-Z."/>
            <person name="Song B.B."/>
            <person name="Summersgill H."/>
            <person name="Thelus R."/>
            <person name="Thornton R.D."/>
            <person name="Trejos Z.Y."/>
            <person name="Usmani K."/>
            <person name="Vattathil S."/>
            <person name="Villasana D."/>
            <person name="Walker D.L."/>
            <person name="Wang S."/>
            <person name="Wang K."/>
            <person name="White C.S."/>
            <person name="Williams A.C."/>
            <person name="Williamson J."/>
            <person name="Wilson K."/>
            <person name="Woghiren I.O."/>
            <person name="Woodworth J.R."/>
            <person name="Worley K.C."/>
            <person name="Wright R.A."/>
            <person name="Wu W."/>
            <person name="Young L."/>
            <person name="Zhang L."/>
            <person name="Zhang J."/>
            <person name="Zhu Y."/>
            <person name="Muzny D.M."/>
            <person name="Weinstock G."/>
            <person name="Gibbs R.A."/>
        </authorList>
    </citation>
    <scope>NUCLEOTIDE SEQUENCE [LARGE SCALE GENOMIC DNA]</scope>
    <source>
        <strain evidence="9">LSR1</strain>
    </source>
</reference>